<reference evidence="8 9" key="1">
    <citation type="submission" date="2020-10" db="EMBL/GenBank/DDBJ databases">
        <authorList>
            <person name="Klimov P.B."/>
            <person name="Dyachkov S.M."/>
            <person name="Chetverikov P.E."/>
        </authorList>
    </citation>
    <scope>NUCLEOTIDE SEQUENCE [LARGE SCALE GENOMIC DNA]</scope>
    <source>
        <strain evidence="8">BMOC 18-1129-001#AD2665</strain>
        <tissue evidence="8">Entire mites</tissue>
    </source>
</reference>
<keyword evidence="4 8" id="KW-0418">Kinase</keyword>
<keyword evidence="5 6" id="KW-0067">ATP-binding</keyword>
<protein>
    <submittedName>
        <fullName evidence="8">Cyclin-dependent kinase 6</fullName>
    </submittedName>
</protein>
<dbReference type="Gene3D" id="3.30.200.20">
    <property type="entry name" value="Phosphorylase Kinase, domain 1"/>
    <property type="match status" value="1"/>
</dbReference>
<feature type="non-terminal residue" evidence="8">
    <location>
        <position position="1"/>
    </location>
</feature>
<keyword evidence="3 6" id="KW-0547">Nucleotide-binding</keyword>
<dbReference type="InterPro" id="IPR017441">
    <property type="entry name" value="Protein_kinase_ATP_BS"/>
</dbReference>
<dbReference type="Pfam" id="PF00069">
    <property type="entry name" value="Pkinase"/>
    <property type="match status" value="1"/>
</dbReference>
<dbReference type="EMBL" id="JAIFTH010000400">
    <property type="protein sequence ID" value="KAG9509614.1"/>
    <property type="molecule type" value="Genomic_DNA"/>
</dbReference>
<proteinExistence type="predicted"/>
<dbReference type="InterPro" id="IPR011009">
    <property type="entry name" value="Kinase-like_dom_sf"/>
</dbReference>
<accession>A0ABQ7S860</accession>
<dbReference type="SUPFAM" id="SSF56112">
    <property type="entry name" value="Protein kinase-like (PK-like)"/>
    <property type="match status" value="1"/>
</dbReference>
<dbReference type="PROSITE" id="PS50011">
    <property type="entry name" value="PROTEIN_KINASE_DOM"/>
    <property type="match status" value="1"/>
</dbReference>
<evidence type="ECO:0000256" key="5">
    <source>
        <dbReference type="ARBA" id="ARBA00022840"/>
    </source>
</evidence>
<keyword evidence="2" id="KW-0808">Transferase</keyword>
<comment type="caution">
    <text evidence="8">The sequence shown here is derived from an EMBL/GenBank/DDBJ whole genome shotgun (WGS) entry which is preliminary data.</text>
</comment>
<evidence type="ECO:0000313" key="9">
    <source>
        <dbReference type="Proteomes" id="UP000825002"/>
    </source>
</evidence>
<evidence type="ECO:0000256" key="3">
    <source>
        <dbReference type="ARBA" id="ARBA00022741"/>
    </source>
</evidence>
<evidence type="ECO:0000259" key="7">
    <source>
        <dbReference type="PROSITE" id="PS50011"/>
    </source>
</evidence>
<name>A0ABQ7S860_9ACAR</name>
<evidence type="ECO:0000313" key="8">
    <source>
        <dbReference type="EMBL" id="KAG9509614.1"/>
    </source>
</evidence>
<keyword evidence="1" id="KW-0723">Serine/threonine-protein kinase</keyword>
<feature type="binding site" evidence="6">
    <location>
        <position position="48"/>
    </location>
    <ligand>
        <name>ATP</name>
        <dbReference type="ChEBI" id="CHEBI:30616"/>
    </ligand>
</feature>
<evidence type="ECO:0000256" key="2">
    <source>
        <dbReference type="ARBA" id="ARBA00022679"/>
    </source>
</evidence>
<gene>
    <name evidence="8" type="primary">Cdk6</name>
    <name evidence="8" type="ORF">GZH46_01861</name>
</gene>
<feature type="domain" description="Protein kinase" evidence="7">
    <location>
        <begin position="18"/>
        <end position="135"/>
    </location>
</feature>
<dbReference type="Proteomes" id="UP000825002">
    <property type="component" value="Unassembled WGS sequence"/>
</dbReference>
<evidence type="ECO:0000256" key="1">
    <source>
        <dbReference type="ARBA" id="ARBA00022527"/>
    </source>
</evidence>
<dbReference type="InterPro" id="IPR000719">
    <property type="entry name" value="Prot_kinase_dom"/>
</dbReference>
<evidence type="ECO:0000256" key="6">
    <source>
        <dbReference type="PROSITE-ProRule" id="PRU10141"/>
    </source>
</evidence>
<organism evidence="8 9">
    <name type="scientific">Fragariocoptes setiger</name>
    <dbReference type="NCBI Taxonomy" id="1670756"/>
    <lineage>
        <taxon>Eukaryota</taxon>
        <taxon>Metazoa</taxon>
        <taxon>Ecdysozoa</taxon>
        <taxon>Arthropoda</taxon>
        <taxon>Chelicerata</taxon>
        <taxon>Arachnida</taxon>
        <taxon>Acari</taxon>
        <taxon>Acariformes</taxon>
        <taxon>Trombidiformes</taxon>
        <taxon>Prostigmata</taxon>
        <taxon>Eupodina</taxon>
        <taxon>Eriophyoidea</taxon>
        <taxon>Phytoptidae</taxon>
        <taxon>Fragariocoptes</taxon>
    </lineage>
</organism>
<dbReference type="PANTHER" id="PTHR24056:SF472">
    <property type="entry name" value="CYCLIN-DEPENDENT KINASE 4, ISOFORM A"/>
    <property type="match status" value="1"/>
</dbReference>
<dbReference type="InterPro" id="IPR050108">
    <property type="entry name" value="CDK"/>
</dbReference>
<keyword evidence="9" id="KW-1185">Reference proteome</keyword>
<dbReference type="GO" id="GO:0016301">
    <property type="term" value="F:kinase activity"/>
    <property type="evidence" value="ECO:0007669"/>
    <property type="project" value="UniProtKB-KW"/>
</dbReference>
<dbReference type="PANTHER" id="PTHR24056">
    <property type="entry name" value="CELL DIVISION PROTEIN KINASE"/>
    <property type="match status" value="1"/>
</dbReference>
<sequence>MSDFLTNALSISEKEKNYEKLSRIGEGAYGEVWKARDLLNEKNMVALKKIKVPNEEDGVPSSLLREIGLLLKLNKLNNDHVVKLFDVCHGQSNEFGQNLELYLVFEHIEQDLATYIERAPPSGLSSEQIRVRAFN</sequence>
<dbReference type="PROSITE" id="PS00107">
    <property type="entry name" value="PROTEIN_KINASE_ATP"/>
    <property type="match status" value="1"/>
</dbReference>
<evidence type="ECO:0000256" key="4">
    <source>
        <dbReference type="ARBA" id="ARBA00022777"/>
    </source>
</evidence>